<dbReference type="GO" id="GO:0050567">
    <property type="term" value="F:glutaminyl-tRNA synthase (glutamine-hydrolyzing) activity"/>
    <property type="evidence" value="ECO:0007669"/>
    <property type="project" value="UniProtKB-UniRule"/>
</dbReference>
<feature type="domain" description="Amidase" evidence="8">
    <location>
        <begin position="55"/>
        <end position="541"/>
    </location>
</feature>
<dbReference type="InterPro" id="IPR000120">
    <property type="entry name" value="Amidase"/>
</dbReference>
<dbReference type="NCBIfam" id="TIGR00132">
    <property type="entry name" value="gatA"/>
    <property type="match status" value="1"/>
</dbReference>
<organism evidence="9 10">
    <name type="scientific">Rhizophagus clarus</name>
    <dbReference type="NCBI Taxonomy" id="94130"/>
    <lineage>
        <taxon>Eukaryota</taxon>
        <taxon>Fungi</taxon>
        <taxon>Fungi incertae sedis</taxon>
        <taxon>Mucoromycota</taxon>
        <taxon>Glomeromycotina</taxon>
        <taxon>Glomeromycetes</taxon>
        <taxon>Glomerales</taxon>
        <taxon>Glomeraceae</taxon>
        <taxon>Rhizophagus</taxon>
    </lineage>
</organism>
<dbReference type="SUPFAM" id="SSF75304">
    <property type="entry name" value="Amidase signature (AS) enzymes"/>
    <property type="match status" value="1"/>
</dbReference>
<keyword evidence="3 7" id="KW-0547">Nucleotide-binding</keyword>
<dbReference type="InterPro" id="IPR004412">
    <property type="entry name" value="GatA"/>
</dbReference>
<dbReference type="GO" id="GO:0032543">
    <property type="term" value="P:mitochondrial translation"/>
    <property type="evidence" value="ECO:0007669"/>
    <property type="project" value="UniProtKB-UniRule"/>
</dbReference>
<dbReference type="HAMAP" id="MF_00120">
    <property type="entry name" value="GatA"/>
    <property type="match status" value="1"/>
</dbReference>
<evidence type="ECO:0000256" key="5">
    <source>
        <dbReference type="ARBA" id="ARBA00022917"/>
    </source>
</evidence>
<comment type="function">
    <text evidence="7">Allows the formation of correctly charged Gln-tRNA(Gln) through the transamidation of misacylated Glu-tRNA(Gln) in the mitochondria. The reaction takes place in the presence of glutamine and ATP through an activated gamma-phospho-Glu-tRNA(Gln).</text>
</comment>
<dbReference type="Proteomes" id="UP000615446">
    <property type="component" value="Unassembled WGS sequence"/>
</dbReference>
<dbReference type="Gene3D" id="3.90.1300.10">
    <property type="entry name" value="Amidase signature (AS) domain"/>
    <property type="match status" value="1"/>
</dbReference>
<evidence type="ECO:0000256" key="4">
    <source>
        <dbReference type="ARBA" id="ARBA00022840"/>
    </source>
</evidence>
<dbReference type="InterPro" id="IPR020556">
    <property type="entry name" value="Amidase_CS"/>
</dbReference>
<keyword evidence="4 7" id="KW-0067">ATP-binding</keyword>
<comment type="catalytic activity">
    <reaction evidence="6 7">
        <text>L-glutamyl-tRNA(Gln) + L-glutamine + ATP + H2O = L-glutaminyl-tRNA(Gln) + L-glutamate + ADP + phosphate + H(+)</text>
        <dbReference type="Rhea" id="RHEA:17521"/>
        <dbReference type="Rhea" id="RHEA-COMP:9681"/>
        <dbReference type="Rhea" id="RHEA-COMP:9684"/>
        <dbReference type="ChEBI" id="CHEBI:15377"/>
        <dbReference type="ChEBI" id="CHEBI:15378"/>
        <dbReference type="ChEBI" id="CHEBI:29985"/>
        <dbReference type="ChEBI" id="CHEBI:30616"/>
        <dbReference type="ChEBI" id="CHEBI:43474"/>
        <dbReference type="ChEBI" id="CHEBI:58359"/>
        <dbReference type="ChEBI" id="CHEBI:78520"/>
        <dbReference type="ChEBI" id="CHEBI:78521"/>
        <dbReference type="ChEBI" id="CHEBI:456216"/>
        <dbReference type="EC" id="6.3.5.7"/>
    </reaction>
</comment>
<dbReference type="InterPro" id="IPR023631">
    <property type="entry name" value="Amidase_dom"/>
</dbReference>
<evidence type="ECO:0000313" key="9">
    <source>
        <dbReference type="EMBL" id="GES93687.1"/>
    </source>
</evidence>
<comment type="subunit">
    <text evidence="7">Subunit of the heterotrimeric GatCAB amidotransferase (AdT) complex, composed of A, B and C subunits.</text>
</comment>
<evidence type="ECO:0000256" key="2">
    <source>
        <dbReference type="ARBA" id="ARBA00022598"/>
    </source>
</evidence>
<keyword evidence="7" id="KW-0496">Mitochondrion</keyword>
<comment type="caution">
    <text evidence="9">The sequence shown here is derived from an EMBL/GenBank/DDBJ whole genome shotgun (WGS) entry which is preliminary data.</text>
</comment>
<protein>
    <recommendedName>
        <fullName evidence="7">Glutamyl-tRNA(Gln) amidotransferase subunit A, mitochondrial</fullName>
        <shortName evidence="7">Glu-AdT subunit A</shortName>
        <ecNumber evidence="7">6.3.5.7</ecNumber>
    </recommendedName>
</protein>
<name>A0A8H3LRS6_9GLOM</name>
<dbReference type="OrthoDB" id="421993at2759"/>
<sequence length="554" mass="60606">MFYRANSFNYSRNYINVSKRMLSNNSKDQSKHLWSMTIIEATNLLRQKKISTVSLVKECLARISKYDAKINAFIEVQNEKELLDKAQEIDAKGSFNGSLDGIPVAYKDLFCTSSLSTTCGSYMLKKFKSPFNATVVNSLEEAGAIMIGKTNMDEFGMGAANVYSVHGPVYNPQSILFNGNHFGKNNDQRVAGGSSGGSAAAVASGMCFAALGSDTGGSVRLPASYCGIVGFKPSYGQCSRWGLIAYANSLDTVGILTRTVGDAQMIYDVISKFDMNDSTSITPEVRSINSSVPSFFKLNSNTDDLRGLRVGVPKEYFVSELGEPIINLWKKGISYLRSHGATIVSVSCPNTRHALSAYYILAPSEASSNLSRFDGVRYGYRSEESNKNDDLLYANTREEFGKEVKKRIILGTYALTAGSYGSYFLQAQKIRRMVKLDFDRVFKRPNPLHFTKKDSKCNENKVDVLITPVTISTAPKIEDCLTNNTSNINNFINTYVNDVLVVPASLAGIPAISIPFGVSSIDGFPIGLQLIAQYGDDDTLLGVAKVLEKGANEK</sequence>
<dbReference type="GO" id="GO:0005524">
    <property type="term" value="F:ATP binding"/>
    <property type="evidence" value="ECO:0007669"/>
    <property type="project" value="UniProtKB-KW"/>
</dbReference>
<evidence type="ECO:0000256" key="1">
    <source>
        <dbReference type="ARBA" id="ARBA00008069"/>
    </source>
</evidence>
<dbReference type="AlphaFoldDB" id="A0A8H3LRS6"/>
<evidence type="ECO:0000256" key="7">
    <source>
        <dbReference type="HAMAP-Rule" id="MF_03150"/>
    </source>
</evidence>
<feature type="active site" description="Charge relay system" evidence="7">
    <location>
        <position position="107"/>
    </location>
</feature>
<evidence type="ECO:0000313" key="10">
    <source>
        <dbReference type="Proteomes" id="UP000615446"/>
    </source>
</evidence>
<evidence type="ECO:0000256" key="6">
    <source>
        <dbReference type="ARBA" id="ARBA00047407"/>
    </source>
</evidence>
<reference evidence="9" key="1">
    <citation type="submission" date="2019-10" db="EMBL/GenBank/DDBJ databases">
        <title>Conservation and host-specific expression of non-tandemly repeated heterogenous ribosome RNA gene in arbuscular mycorrhizal fungi.</title>
        <authorList>
            <person name="Maeda T."/>
            <person name="Kobayashi Y."/>
            <person name="Nakagawa T."/>
            <person name="Ezawa T."/>
            <person name="Yamaguchi K."/>
            <person name="Bino T."/>
            <person name="Nishimoto Y."/>
            <person name="Shigenobu S."/>
            <person name="Kawaguchi M."/>
        </authorList>
    </citation>
    <scope>NUCLEOTIDE SEQUENCE</scope>
    <source>
        <strain evidence="9">HR1</strain>
    </source>
</reference>
<accession>A0A8H3LRS6</accession>
<keyword evidence="5 7" id="KW-0648">Protein biosynthesis</keyword>
<comment type="subcellular location">
    <subcellularLocation>
        <location evidence="7">Mitochondrion</location>
    </subcellularLocation>
</comment>
<comment type="similarity">
    <text evidence="1 7">Belongs to the amidase family. GatA subfamily.</text>
</comment>
<dbReference type="InterPro" id="IPR036928">
    <property type="entry name" value="AS_sf"/>
</dbReference>
<keyword evidence="2 7" id="KW-0436">Ligase</keyword>
<dbReference type="GO" id="GO:0005739">
    <property type="term" value="C:mitochondrion"/>
    <property type="evidence" value="ECO:0007669"/>
    <property type="project" value="UniProtKB-SubCell"/>
</dbReference>
<dbReference type="PANTHER" id="PTHR11895:SF7">
    <property type="entry name" value="GLUTAMYL-TRNA(GLN) AMIDOTRANSFERASE SUBUNIT A, MITOCHONDRIAL"/>
    <property type="match status" value="1"/>
</dbReference>
<dbReference type="PANTHER" id="PTHR11895">
    <property type="entry name" value="TRANSAMIDASE"/>
    <property type="match status" value="1"/>
</dbReference>
<dbReference type="Pfam" id="PF01425">
    <property type="entry name" value="Amidase"/>
    <property type="match status" value="1"/>
</dbReference>
<dbReference type="EC" id="6.3.5.7" evidence="7"/>
<dbReference type="GO" id="GO:0070681">
    <property type="term" value="P:glutaminyl-tRNAGln biosynthesis via transamidation"/>
    <property type="evidence" value="ECO:0007669"/>
    <property type="project" value="UniProtKB-UniRule"/>
</dbReference>
<dbReference type="GO" id="GO:0030956">
    <property type="term" value="C:glutamyl-tRNA(Gln) amidotransferase complex"/>
    <property type="evidence" value="ECO:0007669"/>
    <property type="project" value="UniProtKB-UniRule"/>
</dbReference>
<dbReference type="EMBL" id="BLAL01000229">
    <property type="protein sequence ID" value="GES93687.1"/>
    <property type="molecule type" value="Genomic_DNA"/>
</dbReference>
<gene>
    <name evidence="9" type="ORF">RCL2_002043700</name>
</gene>
<dbReference type="PROSITE" id="PS00571">
    <property type="entry name" value="AMIDASES"/>
    <property type="match status" value="1"/>
</dbReference>
<feature type="active site" description="Acyl-ester intermediate" evidence="7">
    <location>
        <position position="218"/>
    </location>
</feature>
<proteinExistence type="inferred from homology"/>
<evidence type="ECO:0000259" key="8">
    <source>
        <dbReference type="Pfam" id="PF01425"/>
    </source>
</evidence>
<feature type="active site" description="Charge relay system" evidence="7">
    <location>
        <position position="194"/>
    </location>
</feature>
<evidence type="ECO:0000256" key="3">
    <source>
        <dbReference type="ARBA" id="ARBA00022741"/>
    </source>
</evidence>